<accession>A0A7W7Q488</accession>
<feature type="compositionally biased region" description="Basic and acidic residues" evidence="1">
    <location>
        <begin position="121"/>
        <end position="130"/>
    </location>
</feature>
<proteinExistence type="predicted"/>
<evidence type="ECO:0000313" key="3">
    <source>
        <dbReference type="Proteomes" id="UP000520767"/>
    </source>
</evidence>
<dbReference type="AlphaFoldDB" id="A0A7W7Q488"/>
<dbReference type="Proteomes" id="UP000520767">
    <property type="component" value="Unassembled WGS sequence"/>
</dbReference>
<reference evidence="2 3" key="1">
    <citation type="submission" date="2020-08" db="EMBL/GenBank/DDBJ databases">
        <title>Genomic Encyclopedia of Type Strains, Phase III (KMG-III): the genomes of soil and plant-associated and newly described type strains.</title>
        <authorList>
            <person name="Whitman W."/>
        </authorList>
    </citation>
    <scope>NUCLEOTIDE SEQUENCE [LARGE SCALE GENOMIC DNA]</scope>
    <source>
        <strain evidence="2 3">CECT 8960</strain>
    </source>
</reference>
<feature type="region of interest" description="Disordered" evidence="1">
    <location>
        <begin position="49"/>
        <end position="130"/>
    </location>
</feature>
<comment type="caution">
    <text evidence="2">The sequence shown here is derived from an EMBL/GenBank/DDBJ whole genome shotgun (WGS) entry which is preliminary data.</text>
</comment>
<dbReference type="EMBL" id="JACHJQ010000003">
    <property type="protein sequence ID" value="MBB4906797.1"/>
    <property type="molecule type" value="Genomic_DNA"/>
</dbReference>
<evidence type="ECO:0000313" key="2">
    <source>
        <dbReference type="EMBL" id="MBB4906797.1"/>
    </source>
</evidence>
<keyword evidence="3" id="KW-1185">Reference proteome</keyword>
<feature type="compositionally biased region" description="Polar residues" evidence="1">
    <location>
        <begin position="101"/>
        <end position="116"/>
    </location>
</feature>
<protein>
    <submittedName>
        <fullName evidence="2">Uncharacterized protein</fullName>
    </submittedName>
</protein>
<evidence type="ECO:0000256" key="1">
    <source>
        <dbReference type="SAM" id="MobiDB-lite"/>
    </source>
</evidence>
<name>A0A7W7Q488_9PSEU</name>
<sequence>MFAMAPLYGGRDTNWGMSWQERLRELGERLAAGEISTNDYRKTSEEILAEADAEAAADTQPADTRPADTRPADAEQAGEPAADKPKVHIPVSAAWEAPSGEMTQIVGTQDKTTVVNASIADKPEPEHPAT</sequence>
<gene>
    <name evidence="2" type="ORF">FHR82_003017</name>
</gene>
<organism evidence="2 3">
    <name type="scientific">Actinophytocola algeriensis</name>
    <dbReference type="NCBI Taxonomy" id="1768010"/>
    <lineage>
        <taxon>Bacteria</taxon>
        <taxon>Bacillati</taxon>
        <taxon>Actinomycetota</taxon>
        <taxon>Actinomycetes</taxon>
        <taxon>Pseudonocardiales</taxon>
        <taxon>Pseudonocardiaceae</taxon>
    </lineage>
</organism>
<dbReference type="RefSeq" id="WP_184810956.1">
    <property type="nucleotide sequence ID" value="NZ_JACHJQ010000003.1"/>
</dbReference>